<dbReference type="InterPro" id="IPR002133">
    <property type="entry name" value="S-AdoMet_synthetase"/>
</dbReference>
<dbReference type="NCBIfam" id="TIGR01034">
    <property type="entry name" value="metK"/>
    <property type="match status" value="1"/>
</dbReference>
<dbReference type="InterPro" id="IPR022628">
    <property type="entry name" value="S-AdoMet_synt_N"/>
</dbReference>
<feature type="domain" description="S-adenosylmethionine synthetase central" evidence="14">
    <location>
        <begin position="119"/>
        <end position="235"/>
    </location>
</feature>
<feature type="region of interest" description="Flexible loop" evidence="10">
    <location>
        <begin position="103"/>
        <end position="113"/>
    </location>
</feature>
<evidence type="ECO:0000256" key="3">
    <source>
        <dbReference type="ARBA" id="ARBA00022563"/>
    </source>
</evidence>
<evidence type="ECO:0000256" key="1">
    <source>
        <dbReference type="ARBA" id="ARBA00005224"/>
    </source>
</evidence>
<proteinExistence type="inferred from homology"/>
<evidence type="ECO:0000313" key="16">
    <source>
        <dbReference type="EMBL" id="SDL04650.1"/>
    </source>
</evidence>
<comment type="subunit">
    <text evidence="10">Homotetramer; dimer of dimers.</text>
</comment>
<evidence type="ECO:0000256" key="2">
    <source>
        <dbReference type="ARBA" id="ARBA00009685"/>
    </source>
</evidence>
<protein>
    <recommendedName>
        <fullName evidence="10">S-adenosylmethionine synthase</fullName>
        <shortName evidence="10">AdoMet synthase</shortName>
        <ecNumber evidence="10">2.5.1.6</ecNumber>
    </recommendedName>
    <alternativeName>
        <fullName evidence="10">MAT</fullName>
    </alternativeName>
    <alternativeName>
        <fullName evidence="10">Methionine adenosyltransferase</fullName>
    </alternativeName>
</protein>
<dbReference type="EMBL" id="FNGA01000003">
    <property type="protein sequence ID" value="SDL04650.1"/>
    <property type="molecule type" value="Genomic_DNA"/>
</dbReference>
<dbReference type="GO" id="GO:0006730">
    <property type="term" value="P:one-carbon metabolic process"/>
    <property type="evidence" value="ECO:0007669"/>
    <property type="project" value="UniProtKB-KW"/>
</dbReference>
<feature type="domain" description="S-adenosylmethionine synthetase N-terminal" evidence="13">
    <location>
        <begin position="7"/>
        <end position="104"/>
    </location>
</feature>
<feature type="binding site" description="in other chain" evidence="10">
    <location>
        <position position="19"/>
    </location>
    <ligand>
        <name>ATP</name>
        <dbReference type="ChEBI" id="CHEBI:30616"/>
        <note>ligand shared between two neighboring subunits</note>
    </ligand>
</feature>
<dbReference type="AlphaFoldDB" id="A0A1G9GVA8"/>
<feature type="binding site" description="in other chain" evidence="10">
    <location>
        <position position="274"/>
    </location>
    <ligand>
        <name>L-methionine</name>
        <dbReference type="ChEBI" id="CHEBI:57844"/>
        <note>ligand shared between two neighboring subunits</note>
    </ligand>
</feature>
<dbReference type="SUPFAM" id="SSF55973">
    <property type="entry name" value="S-adenosylmethionine synthetase"/>
    <property type="match status" value="3"/>
</dbReference>
<keyword evidence="17" id="KW-1185">Reference proteome</keyword>
<evidence type="ECO:0000313" key="17">
    <source>
        <dbReference type="Proteomes" id="UP000199053"/>
    </source>
</evidence>
<feature type="binding site" description="in other chain" evidence="10">
    <location>
        <position position="103"/>
    </location>
    <ligand>
        <name>L-methionine</name>
        <dbReference type="ChEBI" id="CHEBI:57844"/>
        <note>ligand shared between two neighboring subunits</note>
    </ligand>
</feature>
<feature type="binding site" evidence="10">
    <location>
        <position position="243"/>
    </location>
    <ligand>
        <name>ATP</name>
        <dbReference type="ChEBI" id="CHEBI:30616"/>
        <note>ligand shared between two neighboring subunits</note>
    </ligand>
</feature>
<dbReference type="GO" id="GO:0006556">
    <property type="term" value="P:S-adenosylmethionine biosynthetic process"/>
    <property type="evidence" value="ECO:0007669"/>
    <property type="project" value="UniProtKB-UniRule"/>
</dbReference>
<dbReference type="STRING" id="246191.SAMN05660337_1891"/>
<keyword evidence="10" id="KW-0963">Cytoplasm</keyword>
<dbReference type="Pfam" id="PF02773">
    <property type="entry name" value="S-AdoMet_synt_C"/>
    <property type="match status" value="1"/>
</dbReference>
<comment type="cofactor">
    <cofactor evidence="10">
        <name>K(+)</name>
        <dbReference type="ChEBI" id="CHEBI:29103"/>
    </cofactor>
    <text evidence="10">Binds 1 potassium ion per subunit.</text>
</comment>
<comment type="subcellular location">
    <subcellularLocation>
        <location evidence="10 11">Cytoplasm</location>
    </subcellularLocation>
</comment>
<dbReference type="OrthoDB" id="9801686at2"/>
<feature type="binding site" evidence="10">
    <location>
        <position position="243"/>
    </location>
    <ligand>
        <name>L-methionine</name>
        <dbReference type="ChEBI" id="CHEBI:57844"/>
        <note>ligand shared between two neighboring subunits</note>
    </ligand>
</feature>
<comment type="catalytic activity">
    <reaction evidence="10">
        <text>L-methionine + ATP + H2O = S-adenosyl-L-methionine + phosphate + diphosphate</text>
        <dbReference type="Rhea" id="RHEA:21080"/>
        <dbReference type="ChEBI" id="CHEBI:15377"/>
        <dbReference type="ChEBI" id="CHEBI:30616"/>
        <dbReference type="ChEBI" id="CHEBI:33019"/>
        <dbReference type="ChEBI" id="CHEBI:43474"/>
        <dbReference type="ChEBI" id="CHEBI:57844"/>
        <dbReference type="ChEBI" id="CHEBI:59789"/>
        <dbReference type="EC" id="2.5.1.6"/>
    </reaction>
</comment>
<keyword evidence="4 10" id="KW-0808">Transferase</keyword>
<gene>
    <name evidence="10" type="primary">metK</name>
    <name evidence="16" type="ORF">SAMN05660337_1891</name>
</gene>
<feature type="binding site" evidence="10">
    <location>
        <position position="47"/>
    </location>
    <ligand>
        <name>K(+)</name>
        <dbReference type="ChEBI" id="CHEBI:29103"/>
    </ligand>
</feature>
<evidence type="ECO:0000256" key="12">
    <source>
        <dbReference type="RuleBase" id="RU004462"/>
    </source>
</evidence>
<keyword evidence="3 10" id="KW-0554">One-carbon metabolism</keyword>
<keyword evidence="8 10" id="KW-0460">Magnesium</keyword>
<evidence type="ECO:0000256" key="5">
    <source>
        <dbReference type="ARBA" id="ARBA00022723"/>
    </source>
</evidence>
<organism evidence="16 17">
    <name type="scientific">Maridesulfovibrio ferrireducens</name>
    <dbReference type="NCBI Taxonomy" id="246191"/>
    <lineage>
        <taxon>Bacteria</taxon>
        <taxon>Pseudomonadati</taxon>
        <taxon>Thermodesulfobacteriota</taxon>
        <taxon>Desulfovibrionia</taxon>
        <taxon>Desulfovibrionales</taxon>
        <taxon>Desulfovibrionaceae</taxon>
        <taxon>Maridesulfovibrio</taxon>
    </lineage>
</organism>
<dbReference type="HAMAP" id="MF_00086">
    <property type="entry name" value="S_AdoMet_synth1"/>
    <property type="match status" value="1"/>
</dbReference>
<evidence type="ECO:0000256" key="8">
    <source>
        <dbReference type="ARBA" id="ARBA00022842"/>
    </source>
</evidence>
<dbReference type="GO" id="GO:0005524">
    <property type="term" value="F:ATP binding"/>
    <property type="evidence" value="ECO:0007669"/>
    <property type="project" value="UniProtKB-UniRule"/>
</dbReference>
<feature type="binding site" description="in other chain" evidence="10">
    <location>
        <position position="60"/>
    </location>
    <ligand>
        <name>L-methionine</name>
        <dbReference type="ChEBI" id="CHEBI:57844"/>
        <note>ligand shared between two neighboring subunits</note>
    </ligand>
</feature>
<feature type="binding site" description="in other chain" evidence="10">
    <location>
        <begin position="168"/>
        <end position="170"/>
    </location>
    <ligand>
        <name>ATP</name>
        <dbReference type="ChEBI" id="CHEBI:30616"/>
        <note>ligand shared between two neighboring subunits</note>
    </ligand>
</feature>
<feature type="binding site" description="in other chain" evidence="10">
    <location>
        <begin position="234"/>
        <end position="235"/>
    </location>
    <ligand>
        <name>ATP</name>
        <dbReference type="ChEBI" id="CHEBI:30616"/>
        <note>ligand shared between two neighboring subunits</note>
    </ligand>
</feature>
<comment type="function">
    <text evidence="10">Catalyzes the formation of S-adenosylmethionine (AdoMet) from methionine and ATP. The overall synthetic reaction is composed of two sequential steps, AdoMet formation and the subsequent tripolyphosphate hydrolysis which occurs prior to release of AdoMet from the enzyme.</text>
</comment>
<dbReference type="InterPro" id="IPR022630">
    <property type="entry name" value="S-AdoMet_synt_C"/>
</dbReference>
<dbReference type="CDD" id="cd18079">
    <property type="entry name" value="S-AdoMet_synt"/>
    <property type="match status" value="1"/>
</dbReference>
<dbReference type="PANTHER" id="PTHR11964">
    <property type="entry name" value="S-ADENOSYLMETHIONINE SYNTHETASE"/>
    <property type="match status" value="1"/>
</dbReference>
<feature type="binding site" evidence="10">
    <location>
        <position position="266"/>
    </location>
    <ligand>
        <name>ATP</name>
        <dbReference type="ChEBI" id="CHEBI:30616"/>
        <note>ligand shared between two neighboring subunits</note>
    </ligand>
</feature>
<dbReference type="Pfam" id="PF02772">
    <property type="entry name" value="S-AdoMet_synt_M"/>
    <property type="match status" value="1"/>
</dbReference>
<dbReference type="InterPro" id="IPR022629">
    <property type="entry name" value="S-AdoMet_synt_central"/>
</dbReference>
<evidence type="ECO:0000256" key="9">
    <source>
        <dbReference type="ARBA" id="ARBA00022958"/>
    </source>
</evidence>
<evidence type="ECO:0000259" key="14">
    <source>
        <dbReference type="Pfam" id="PF02772"/>
    </source>
</evidence>
<evidence type="ECO:0000256" key="4">
    <source>
        <dbReference type="ARBA" id="ARBA00022679"/>
    </source>
</evidence>
<dbReference type="GO" id="GO:0005737">
    <property type="term" value="C:cytoplasm"/>
    <property type="evidence" value="ECO:0007669"/>
    <property type="project" value="UniProtKB-SubCell"/>
</dbReference>
<name>A0A1G9GVA8_9BACT</name>
<dbReference type="GO" id="GO:0004478">
    <property type="term" value="F:methionine adenosyltransferase activity"/>
    <property type="evidence" value="ECO:0007669"/>
    <property type="project" value="UniProtKB-UniRule"/>
</dbReference>
<feature type="binding site" evidence="10">
    <location>
        <position position="270"/>
    </location>
    <ligand>
        <name>ATP</name>
        <dbReference type="ChEBI" id="CHEBI:30616"/>
        <note>ligand shared between two neighboring subunits</note>
    </ligand>
</feature>
<evidence type="ECO:0000256" key="6">
    <source>
        <dbReference type="ARBA" id="ARBA00022741"/>
    </source>
</evidence>
<keyword evidence="5 10" id="KW-0479">Metal-binding</keyword>
<dbReference type="PIRSF" id="PIRSF000497">
    <property type="entry name" value="MAT"/>
    <property type="match status" value="1"/>
</dbReference>
<evidence type="ECO:0000256" key="7">
    <source>
        <dbReference type="ARBA" id="ARBA00022840"/>
    </source>
</evidence>
<dbReference type="PROSITE" id="PS00376">
    <property type="entry name" value="ADOMET_SYNTHASE_1"/>
    <property type="match status" value="1"/>
</dbReference>
<feature type="binding site" evidence="10">
    <location>
        <position position="21"/>
    </location>
    <ligand>
        <name>Mg(2+)</name>
        <dbReference type="ChEBI" id="CHEBI:18420"/>
    </ligand>
</feature>
<dbReference type="InterPro" id="IPR022636">
    <property type="entry name" value="S-AdoMet_synthetase_sfam"/>
</dbReference>
<dbReference type="EC" id="2.5.1.6" evidence="10"/>
<keyword evidence="9 10" id="KW-0630">Potassium</keyword>
<comment type="cofactor">
    <cofactor evidence="10">
        <name>Mg(2+)</name>
        <dbReference type="ChEBI" id="CHEBI:18420"/>
    </cofactor>
    <text evidence="10">Binds 2 divalent ions per subunit.</text>
</comment>
<dbReference type="InterPro" id="IPR022631">
    <property type="entry name" value="ADOMET_SYNTHASE_CS"/>
</dbReference>
<accession>A0A1G9GVA8</accession>
<keyword evidence="6 10" id="KW-0547">Nucleotide-binding</keyword>
<dbReference type="PROSITE" id="PS00377">
    <property type="entry name" value="ADOMET_SYNTHASE_2"/>
    <property type="match status" value="1"/>
</dbReference>
<dbReference type="UniPathway" id="UPA00315">
    <property type="reaction ID" value="UER00080"/>
</dbReference>
<comment type="pathway">
    <text evidence="1 10">Amino-acid biosynthesis; S-adenosyl-L-methionine biosynthesis; S-adenosyl-L-methionine from L-methionine: step 1/1.</text>
</comment>
<dbReference type="FunFam" id="3.30.300.10:FF:000003">
    <property type="entry name" value="S-adenosylmethionine synthase"/>
    <property type="match status" value="1"/>
</dbReference>
<evidence type="ECO:0000259" key="13">
    <source>
        <dbReference type="Pfam" id="PF00438"/>
    </source>
</evidence>
<evidence type="ECO:0000256" key="10">
    <source>
        <dbReference type="HAMAP-Rule" id="MF_00086"/>
    </source>
</evidence>
<feature type="binding site" description="in other chain" evidence="10">
    <location>
        <begin position="249"/>
        <end position="250"/>
    </location>
    <ligand>
        <name>ATP</name>
        <dbReference type="ChEBI" id="CHEBI:30616"/>
        <note>ligand shared between two neighboring subunits</note>
    </ligand>
</feature>
<reference evidence="17" key="1">
    <citation type="submission" date="2016-10" db="EMBL/GenBank/DDBJ databases">
        <authorList>
            <person name="Varghese N."/>
            <person name="Submissions S."/>
        </authorList>
    </citation>
    <scope>NUCLEOTIDE SEQUENCE [LARGE SCALE GENOMIC DNA]</scope>
    <source>
        <strain evidence="17">DSM 16995</strain>
    </source>
</reference>
<feature type="domain" description="S-adenosylmethionine synthetase C-terminal" evidence="15">
    <location>
        <begin position="237"/>
        <end position="376"/>
    </location>
</feature>
<dbReference type="GO" id="GO:0000287">
    <property type="term" value="F:magnesium ion binding"/>
    <property type="evidence" value="ECO:0007669"/>
    <property type="project" value="UniProtKB-UniRule"/>
</dbReference>
<dbReference type="Gene3D" id="3.30.300.10">
    <property type="match status" value="3"/>
</dbReference>
<keyword evidence="7 10" id="KW-0067">ATP-binding</keyword>
<dbReference type="Proteomes" id="UP000199053">
    <property type="component" value="Unassembled WGS sequence"/>
</dbReference>
<evidence type="ECO:0000256" key="11">
    <source>
        <dbReference type="RuleBase" id="RU000542"/>
    </source>
</evidence>
<dbReference type="Pfam" id="PF00438">
    <property type="entry name" value="S-AdoMet_synt_N"/>
    <property type="match status" value="1"/>
</dbReference>
<comment type="similarity">
    <text evidence="2 10 12">Belongs to the AdoMet synthase family.</text>
</comment>
<sequence>MICSKGKYFFTSESVTEGHPDKVADQISDSILDALLTQDPNARVACETLVTTGMAFIAGEITTSGYADFQAIVRNTIREIGYVNSDMGFDADTCAVISSIDKQSVDIAQGVDRNSPENQGAGDQGMMFGFACKETDTLMPAPIYWAHKLSRKLAGVRKEKVLDYLRPDGKTEISFEYFNGKPVRIADVVIAAQHDDGIEQQQIYEDIKREVVLATLPADMIDEKTKIYINTTGRFVIGGPMGDCGLTGRKIINDTYGGMGNHGGGAFSGKDPSKVDRSGAYMARYIAKNIVAAGLAERAEVQVAYAIGVAEPVSVLATSHGTGEVDDEVLTKAVKDVFDLRPWYISQRLDLRRPIYKDSACYGHFGRNNPNFTWEQTDAVADLRTACKI</sequence>
<evidence type="ECO:0000259" key="15">
    <source>
        <dbReference type="Pfam" id="PF02773"/>
    </source>
</evidence>
<dbReference type="RefSeq" id="WP_092160493.1">
    <property type="nucleotide sequence ID" value="NZ_FNGA01000003.1"/>
</dbReference>